<reference evidence="2 3" key="1">
    <citation type="submission" date="2019-10" db="EMBL/GenBank/DDBJ databases">
        <title>Characterization of the phylogenetic diversity of two novel species belonging to the genus Bifidobacterium: Bifidobacterium cebidarum sp. nov. and Bifidobacterium leontopitheci sp. nov.</title>
        <authorList>
            <person name="Lugli G.A."/>
            <person name="Duranti S."/>
            <person name="Milani C."/>
            <person name="Turroni F."/>
            <person name="Ventura M."/>
        </authorList>
    </citation>
    <scope>NUCLEOTIDE SEQUENCE [LARGE SCALE GENOMIC DNA]</scope>
    <source>
        <strain evidence="2 3">DSM 100688</strain>
    </source>
</reference>
<dbReference type="EMBL" id="WBSM01000007">
    <property type="protein sequence ID" value="KAB8287698.1"/>
    <property type="molecule type" value="Genomic_DNA"/>
</dbReference>
<dbReference type="Proteomes" id="UP000482084">
    <property type="component" value="Unassembled WGS sequence"/>
</dbReference>
<name>A0A6L4WZS0_9BIFI</name>
<comment type="caution">
    <text evidence="2">The sequence shown here is derived from an EMBL/GenBank/DDBJ whole genome shotgun (WGS) entry which is preliminary data.</text>
</comment>
<dbReference type="AlphaFoldDB" id="A0A6L4WZS0"/>
<accession>A0A6L4WZS0</accession>
<sequence>MVYTTLDFAEQYLLHTEIVMANDTTDAHAQHRGTDGSIADGVIVGQSGD</sequence>
<proteinExistence type="predicted"/>
<evidence type="ECO:0000256" key="1">
    <source>
        <dbReference type="SAM" id="MobiDB-lite"/>
    </source>
</evidence>
<organism evidence="2 3">
    <name type="scientific">Bifidobacterium ramosum</name>
    <dbReference type="NCBI Taxonomy" id="1798158"/>
    <lineage>
        <taxon>Bacteria</taxon>
        <taxon>Bacillati</taxon>
        <taxon>Actinomycetota</taxon>
        <taxon>Actinomycetes</taxon>
        <taxon>Bifidobacteriales</taxon>
        <taxon>Bifidobacteriaceae</taxon>
        <taxon>Bifidobacterium</taxon>
    </lineage>
</organism>
<dbReference type="RefSeq" id="WP_163146910.1">
    <property type="nucleotide sequence ID" value="NZ_WBSM01000007.1"/>
</dbReference>
<evidence type="ECO:0000313" key="3">
    <source>
        <dbReference type="Proteomes" id="UP000482084"/>
    </source>
</evidence>
<protein>
    <submittedName>
        <fullName evidence="2">Uncharacterized protein</fullName>
    </submittedName>
</protein>
<evidence type="ECO:0000313" key="2">
    <source>
        <dbReference type="EMBL" id="KAB8287698.1"/>
    </source>
</evidence>
<feature type="region of interest" description="Disordered" evidence="1">
    <location>
        <begin position="28"/>
        <end position="49"/>
    </location>
</feature>
<keyword evidence="3" id="KW-1185">Reference proteome</keyword>
<gene>
    <name evidence="2" type="ORF">DSM100688_1486</name>
</gene>